<dbReference type="InterPro" id="IPR036816">
    <property type="entry name" value="RNaseA-like_dom_sf"/>
</dbReference>
<dbReference type="SUPFAM" id="SSF54076">
    <property type="entry name" value="RNase A-like"/>
    <property type="match status" value="1"/>
</dbReference>
<feature type="non-terminal residue" evidence="7">
    <location>
        <position position="1"/>
    </location>
</feature>
<sequence>HFCWSVEFSLACLNTEVQRPGPGFNKSISPVPLILEFNCSRAMNDPIFIVGGQCKDFNTFIHAVAGRVKEICRGVKGTTNKSSPNAYDLTECRKATRCNYNGRYEQSKICVTCQNSVPVHFVRRGTC</sequence>
<proteinExistence type="inferred from homology"/>
<keyword evidence="4 5" id="KW-0378">Hydrolase</keyword>
<dbReference type="Gene3D" id="3.10.130.10">
    <property type="entry name" value="Ribonuclease A-like domain"/>
    <property type="match status" value="1"/>
</dbReference>
<keyword evidence="2 5" id="KW-0540">Nuclease</keyword>
<dbReference type="InterPro" id="IPR023412">
    <property type="entry name" value="RNaseA_domain"/>
</dbReference>
<protein>
    <recommendedName>
        <fullName evidence="6">Ribonuclease A-domain domain-containing protein</fullName>
    </recommendedName>
</protein>
<gene>
    <name evidence="7" type="ORF">SPARVUS_LOCUS16157766</name>
</gene>
<comment type="caution">
    <text evidence="7">The sequence shown here is derived from an EMBL/GenBank/DDBJ whole genome shotgun (WGS) entry which is preliminary data.</text>
</comment>
<dbReference type="PANTHER" id="PTHR11437">
    <property type="entry name" value="RIBONUCLEASE"/>
    <property type="match status" value="1"/>
</dbReference>
<feature type="domain" description="Ribonuclease A-domain" evidence="6">
    <location>
        <begin position="35"/>
        <end position="125"/>
    </location>
</feature>
<keyword evidence="3 5" id="KW-0255">Endonuclease</keyword>
<keyword evidence="8" id="KW-1185">Reference proteome</keyword>
<dbReference type="EMBL" id="CATNWA010021168">
    <property type="protein sequence ID" value="CAI9621585.1"/>
    <property type="molecule type" value="Genomic_DNA"/>
</dbReference>
<evidence type="ECO:0000256" key="2">
    <source>
        <dbReference type="ARBA" id="ARBA00022722"/>
    </source>
</evidence>
<accession>A0ABN9HMQ6</accession>
<evidence type="ECO:0000256" key="3">
    <source>
        <dbReference type="ARBA" id="ARBA00022759"/>
    </source>
</evidence>
<dbReference type="Pfam" id="PF00074">
    <property type="entry name" value="RnaseA"/>
    <property type="match status" value="1"/>
</dbReference>
<evidence type="ECO:0000256" key="4">
    <source>
        <dbReference type="ARBA" id="ARBA00022801"/>
    </source>
</evidence>
<evidence type="ECO:0000256" key="1">
    <source>
        <dbReference type="ARBA" id="ARBA00005600"/>
    </source>
</evidence>
<name>A0ABN9HMQ6_9NEOB</name>
<dbReference type="SMART" id="SM00092">
    <property type="entry name" value="RNAse_Pc"/>
    <property type="match status" value="1"/>
</dbReference>
<evidence type="ECO:0000313" key="7">
    <source>
        <dbReference type="EMBL" id="CAI9621585.1"/>
    </source>
</evidence>
<organism evidence="7 8">
    <name type="scientific">Staurois parvus</name>
    <dbReference type="NCBI Taxonomy" id="386267"/>
    <lineage>
        <taxon>Eukaryota</taxon>
        <taxon>Metazoa</taxon>
        <taxon>Chordata</taxon>
        <taxon>Craniata</taxon>
        <taxon>Vertebrata</taxon>
        <taxon>Euteleostomi</taxon>
        <taxon>Amphibia</taxon>
        <taxon>Batrachia</taxon>
        <taxon>Anura</taxon>
        <taxon>Neobatrachia</taxon>
        <taxon>Ranoidea</taxon>
        <taxon>Ranidae</taxon>
        <taxon>Staurois</taxon>
    </lineage>
</organism>
<reference evidence="7" key="1">
    <citation type="submission" date="2023-05" db="EMBL/GenBank/DDBJ databases">
        <authorList>
            <person name="Stuckert A."/>
        </authorList>
    </citation>
    <scope>NUCLEOTIDE SEQUENCE</scope>
</reference>
<dbReference type="InterPro" id="IPR001427">
    <property type="entry name" value="RNaseA"/>
</dbReference>
<evidence type="ECO:0000313" key="8">
    <source>
        <dbReference type="Proteomes" id="UP001162483"/>
    </source>
</evidence>
<evidence type="ECO:0000256" key="5">
    <source>
        <dbReference type="RuleBase" id="RU000651"/>
    </source>
</evidence>
<dbReference type="PROSITE" id="PS00127">
    <property type="entry name" value="RNASE_PANCREATIC"/>
    <property type="match status" value="1"/>
</dbReference>
<dbReference type="InterPro" id="IPR023411">
    <property type="entry name" value="RNaseA_AS"/>
</dbReference>
<dbReference type="Proteomes" id="UP001162483">
    <property type="component" value="Unassembled WGS sequence"/>
</dbReference>
<evidence type="ECO:0000259" key="6">
    <source>
        <dbReference type="SMART" id="SM00092"/>
    </source>
</evidence>
<comment type="similarity">
    <text evidence="1 5">Belongs to the pancreatic ribonuclease family.</text>
</comment>